<evidence type="ECO:0000313" key="1">
    <source>
        <dbReference type="EMBL" id="DAE30955.1"/>
    </source>
</evidence>
<accession>A0A8S5RIF2</accession>
<organism evidence="1">
    <name type="scientific">virus sp. ctML55</name>
    <dbReference type="NCBI Taxonomy" id="2827627"/>
    <lineage>
        <taxon>Viruses</taxon>
    </lineage>
</organism>
<reference evidence="1" key="1">
    <citation type="journal article" date="2021" name="Proc. Natl. Acad. Sci. U.S.A.">
        <title>A Catalog of Tens of Thousands of Viruses from Human Metagenomes Reveals Hidden Associations with Chronic Diseases.</title>
        <authorList>
            <person name="Tisza M.J."/>
            <person name="Buck C.B."/>
        </authorList>
    </citation>
    <scope>NUCLEOTIDE SEQUENCE</scope>
    <source>
        <strain evidence="1">CtML55</strain>
    </source>
</reference>
<proteinExistence type="predicted"/>
<protein>
    <submittedName>
        <fullName evidence="1">Uncharacterized protein</fullName>
    </submittedName>
</protein>
<sequence>MDLIKLIKRMYATVSTREHRMGIKKPSDSYKTKFVNLSDEEDSATSSSGKKAELL</sequence>
<dbReference type="EMBL" id="BK059105">
    <property type="protein sequence ID" value="DAE30955.1"/>
    <property type="molecule type" value="Genomic_DNA"/>
</dbReference>
<name>A0A8S5RIF2_9VIRU</name>